<name>A0A8R1DGP7_CAEJA</name>
<dbReference type="PROSITE" id="PS00118">
    <property type="entry name" value="PA2_HIS"/>
    <property type="match status" value="1"/>
</dbReference>
<reference evidence="5" key="1">
    <citation type="submission" date="2010-08" db="EMBL/GenBank/DDBJ databases">
        <authorList>
            <consortium name="Caenorhabditis japonica Sequencing Consortium"/>
            <person name="Wilson R.K."/>
        </authorList>
    </citation>
    <scope>NUCLEOTIDE SEQUENCE [LARGE SCALE GENOMIC DNA]</scope>
    <source>
        <strain evidence="5">DF5081</strain>
    </source>
</reference>
<dbReference type="SUPFAM" id="SSF48619">
    <property type="entry name" value="Phospholipase A2, PLA2"/>
    <property type="match status" value="1"/>
</dbReference>
<keyword evidence="3" id="KW-1133">Transmembrane helix</keyword>
<accession>A0A8R1DGP7</accession>
<dbReference type="Proteomes" id="UP000005237">
    <property type="component" value="Unassembled WGS sequence"/>
</dbReference>
<evidence type="ECO:0000256" key="1">
    <source>
        <dbReference type="ARBA" id="ARBA00004613"/>
    </source>
</evidence>
<dbReference type="GO" id="GO:0004623">
    <property type="term" value="F:phospholipase A2 activity"/>
    <property type="evidence" value="ECO:0007669"/>
    <property type="project" value="InterPro"/>
</dbReference>
<dbReference type="InterPro" id="IPR036444">
    <property type="entry name" value="PLipase_A2_dom_sf"/>
</dbReference>
<dbReference type="GO" id="GO:0050482">
    <property type="term" value="P:arachidonate secretion"/>
    <property type="evidence" value="ECO:0007669"/>
    <property type="project" value="InterPro"/>
</dbReference>
<organism evidence="4 5">
    <name type="scientific">Caenorhabditis japonica</name>
    <dbReference type="NCBI Taxonomy" id="281687"/>
    <lineage>
        <taxon>Eukaryota</taxon>
        <taxon>Metazoa</taxon>
        <taxon>Ecdysozoa</taxon>
        <taxon>Nematoda</taxon>
        <taxon>Chromadorea</taxon>
        <taxon>Rhabditida</taxon>
        <taxon>Rhabditina</taxon>
        <taxon>Rhabditomorpha</taxon>
        <taxon>Rhabditoidea</taxon>
        <taxon>Rhabditidae</taxon>
        <taxon>Peloderinae</taxon>
        <taxon>Caenorhabditis</taxon>
    </lineage>
</organism>
<dbReference type="GO" id="GO:0006644">
    <property type="term" value="P:phospholipid metabolic process"/>
    <property type="evidence" value="ECO:0007669"/>
    <property type="project" value="InterPro"/>
</dbReference>
<keyword evidence="5" id="KW-1185">Reference proteome</keyword>
<reference evidence="4" key="2">
    <citation type="submission" date="2022-06" db="UniProtKB">
        <authorList>
            <consortium name="EnsemblMetazoa"/>
        </authorList>
    </citation>
    <scope>IDENTIFICATION</scope>
    <source>
        <strain evidence="4">DF5081</strain>
    </source>
</reference>
<dbReference type="EnsemblMetazoa" id="CJA01469.1">
    <property type="protein sequence ID" value="CJA01469.1"/>
    <property type="gene ID" value="WBGene00120673"/>
</dbReference>
<evidence type="ECO:0000256" key="3">
    <source>
        <dbReference type="SAM" id="Phobius"/>
    </source>
</evidence>
<evidence type="ECO:0000313" key="5">
    <source>
        <dbReference type="Proteomes" id="UP000005237"/>
    </source>
</evidence>
<keyword evidence="3" id="KW-0812">Transmembrane</keyword>
<comment type="subcellular location">
    <subcellularLocation>
        <location evidence="1">Secreted</location>
    </subcellularLocation>
</comment>
<protein>
    <recommendedName>
        <fullName evidence="6">Phospholipase A(2)</fullName>
    </recommendedName>
</protein>
<proteinExistence type="predicted"/>
<sequence>MKMVCFLYLKIPPLNFQLSPLFFVQSSFILFVSTQYSTVPDTLALFGIPYDQFHCGSGDDIKEAAITAINKSCPTLAPELNHCCAIHDDCYTNQRGQNNCDTTFCKCLERVALGESCQEFSTFTCSVVSLFGYTAYITIDKNFVYEFKTVPSVPSLLDDYMNLYEKCPYQNITISSCALNYNLCEEKKSTECAIRLIECLDGTELERNKSEQCDKAIKTIATGILSAEKTDVEEELSTISYIYPQAGDSGEAIFFNETFLVFFFIFAVLVIVFYIRGNSATSTVEPSKTILDEKRG</sequence>
<dbReference type="GO" id="GO:0005576">
    <property type="term" value="C:extracellular region"/>
    <property type="evidence" value="ECO:0007669"/>
    <property type="project" value="UniProtKB-SubCell"/>
</dbReference>
<dbReference type="InterPro" id="IPR033113">
    <property type="entry name" value="PLA2_histidine"/>
</dbReference>
<evidence type="ECO:0008006" key="6">
    <source>
        <dbReference type="Google" id="ProtNLM"/>
    </source>
</evidence>
<dbReference type="AlphaFoldDB" id="A0A8R1DGP7"/>
<keyword evidence="3" id="KW-0472">Membrane</keyword>
<keyword evidence="2" id="KW-0964">Secreted</keyword>
<evidence type="ECO:0000313" key="4">
    <source>
        <dbReference type="EnsemblMetazoa" id="CJA01469.1"/>
    </source>
</evidence>
<feature type="transmembrane region" description="Helical" evidence="3">
    <location>
        <begin position="253"/>
        <end position="275"/>
    </location>
</feature>
<dbReference type="InterPro" id="IPR053322">
    <property type="entry name" value="PLA2-like"/>
</dbReference>
<dbReference type="PANTHER" id="PTHR34228:SF6">
    <property type="entry name" value="PHOSPHOLIPASE A2"/>
    <property type="match status" value="1"/>
</dbReference>
<evidence type="ECO:0000256" key="2">
    <source>
        <dbReference type="ARBA" id="ARBA00022525"/>
    </source>
</evidence>
<dbReference type="PANTHER" id="PTHR34228">
    <property type="entry name" value="PROTEIN CBG09474-RELATED"/>
    <property type="match status" value="1"/>
</dbReference>